<evidence type="ECO:0000313" key="1">
    <source>
        <dbReference type="EMBL" id="KAI8556176.1"/>
    </source>
</evidence>
<keyword evidence="2" id="KW-1185">Reference proteome</keyword>
<name>A0ACC0NTD3_RHOML</name>
<evidence type="ECO:0000313" key="2">
    <source>
        <dbReference type="Proteomes" id="UP001062846"/>
    </source>
</evidence>
<sequence>MATVSNSTCGESEKTNQTPPCHVPTEDYRPSPNLPRDIMVEILSRLPVKSLLQLRCVCKPWRSLISSPEFAKTHLNLASTNTDFTDHRLLLISRCPDYDVRSCSLSDVLHKHSDTAVELDCPFKVPHRRIRIKGCCDGLVCVAVGRKVFLWNPSTRKFVTLPDAEIPYH</sequence>
<gene>
    <name evidence="1" type="ORF">RHMOL_Rhmol05G0231500</name>
</gene>
<reference evidence="1" key="1">
    <citation type="submission" date="2022-02" db="EMBL/GenBank/DDBJ databases">
        <title>Plant Genome Project.</title>
        <authorList>
            <person name="Zhang R.-G."/>
        </authorList>
    </citation>
    <scope>NUCLEOTIDE SEQUENCE</scope>
    <source>
        <strain evidence="1">AT1</strain>
    </source>
</reference>
<dbReference type="Proteomes" id="UP001062846">
    <property type="component" value="Chromosome 5"/>
</dbReference>
<accession>A0ACC0NTD3</accession>
<dbReference type="EMBL" id="CM046392">
    <property type="protein sequence ID" value="KAI8556176.1"/>
    <property type="molecule type" value="Genomic_DNA"/>
</dbReference>
<organism evidence="1 2">
    <name type="scientific">Rhododendron molle</name>
    <name type="common">Chinese azalea</name>
    <name type="synonym">Azalea mollis</name>
    <dbReference type="NCBI Taxonomy" id="49168"/>
    <lineage>
        <taxon>Eukaryota</taxon>
        <taxon>Viridiplantae</taxon>
        <taxon>Streptophyta</taxon>
        <taxon>Embryophyta</taxon>
        <taxon>Tracheophyta</taxon>
        <taxon>Spermatophyta</taxon>
        <taxon>Magnoliopsida</taxon>
        <taxon>eudicotyledons</taxon>
        <taxon>Gunneridae</taxon>
        <taxon>Pentapetalae</taxon>
        <taxon>asterids</taxon>
        <taxon>Ericales</taxon>
        <taxon>Ericaceae</taxon>
        <taxon>Ericoideae</taxon>
        <taxon>Rhodoreae</taxon>
        <taxon>Rhododendron</taxon>
    </lineage>
</organism>
<comment type="caution">
    <text evidence="1">The sequence shown here is derived from an EMBL/GenBank/DDBJ whole genome shotgun (WGS) entry which is preliminary data.</text>
</comment>
<protein>
    <submittedName>
        <fullName evidence="1">Uncharacterized protein</fullName>
    </submittedName>
</protein>
<proteinExistence type="predicted"/>